<dbReference type="Gene3D" id="3.30.300.210">
    <property type="entry name" value="Nutrient germinant receptor protein C, domain 3"/>
    <property type="match status" value="1"/>
</dbReference>
<dbReference type="OrthoDB" id="2380468at2"/>
<dbReference type="GO" id="GO:0009847">
    <property type="term" value="P:spore germination"/>
    <property type="evidence" value="ECO:0007669"/>
    <property type="project" value="InterPro"/>
</dbReference>
<dbReference type="InterPro" id="IPR057336">
    <property type="entry name" value="GerAC_N"/>
</dbReference>
<dbReference type="Pfam" id="PF25198">
    <property type="entry name" value="Spore_GerAC_N"/>
    <property type="match status" value="1"/>
</dbReference>
<evidence type="ECO:0000313" key="10">
    <source>
        <dbReference type="EMBL" id="TVY01926.1"/>
    </source>
</evidence>
<comment type="caution">
    <text evidence="10">The sequence shown here is derived from an EMBL/GenBank/DDBJ whole genome shotgun (WGS) entry which is preliminary data.</text>
</comment>
<dbReference type="InterPro" id="IPR038501">
    <property type="entry name" value="Spore_GerAC_C_sf"/>
</dbReference>
<evidence type="ECO:0000256" key="5">
    <source>
        <dbReference type="ARBA" id="ARBA00023136"/>
    </source>
</evidence>
<dbReference type="InterPro" id="IPR046953">
    <property type="entry name" value="Spore_GerAC-like_C"/>
</dbReference>
<dbReference type="PANTHER" id="PTHR35789:SF1">
    <property type="entry name" value="SPORE GERMINATION PROTEIN B3"/>
    <property type="match status" value="1"/>
</dbReference>
<evidence type="ECO:0000256" key="2">
    <source>
        <dbReference type="ARBA" id="ARBA00007886"/>
    </source>
</evidence>
<dbReference type="Pfam" id="PF05504">
    <property type="entry name" value="Spore_GerAC"/>
    <property type="match status" value="1"/>
</dbReference>
<reference evidence="10 11" key="1">
    <citation type="submission" date="2019-07" db="EMBL/GenBank/DDBJ databases">
        <authorList>
            <person name="Kim J."/>
        </authorList>
    </citation>
    <scope>NUCLEOTIDE SEQUENCE [LARGE SCALE GENOMIC DNA]</scope>
    <source>
        <strain evidence="10 11">G13</strain>
    </source>
</reference>
<dbReference type="AlphaFoldDB" id="A0A559JPV8"/>
<dbReference type="PROSITE" id="PS51257">
    <property type="entry name" value="PROKAR_LIPOPROTEIN"/>
    <property type="match status" value="1"/>
</dbReference>
<keyword evidence="4" id="KW-0732">Signal</keyword>
<gene>
    <name evidence="10" type="ORF">FPZ45_05620</name>
</gene>
<keyword evidence="5" id="KW-0472">Membrane</keyword>
<comment type="similarity">
    <text evidence="2">Belongs to the GerABKC lipoprotein family.</text>
</comment>
<dbReference type="NCBIfam" id="TIGR02887">
    <property type="entry name" value="spore_ger_x_C"/>
    <property type="match status" value="1"/>
</dbReference>
<dbReference type="PANTHER" id="PTHR35789">
    <property type="entry name" value="SPORE GERMINATION PROTEIN B3"/>
    <property type="match status" value="1"/>
</dbReference>
<sequence>MIRLAYSLFGLLLLLLLSGCWNSKDIQNMDYATAVGIDYLNGQYITYIQLLNFANVGRNENVEIGKNVPIWVGKGVGRTISESLTSIYATSQMRIFWGHVKAVVFSESVLKKGIEDAYNSFYRFGEVRYNIYVYGTKENLHDIFIQKSVFNLSPLDTIMISPEETYSQRSFIVPLKGNRIIAQISEPGEPAIMPSISIAKDVWSEEKKGKSMLKINGAFFFKGQKMAAWLSEQELSGTRWTQRQLRRSLVQIPSGGPVVANLVLINPQYDVKSDVKDGKAVFDIRLKLDATLDELLKNVPIRFLEEQAENHVRDEIMESFRMGLNKQVDVLKLEETLYRNHPRKWHALRDNQPFILNGASIRSITVKVHLRNTGKYKGRVG</sequence>
<evidence type="ECO:0000259" key="8">
    <source>
        <dbReference type="Pfam" id="PF05504"/>
    </source>
</evidence>
<evidence type="ECO:0000256" key="6">
    <source>
        <dbReference type="ARBA" id="ARBA00023139"/>
    </source>
</evidence>
<dbReference type="Proteomes" id="UP000316330">
    <property type="component" value="Unassembled WGS sequence"/>
</dbReference>
<feature type="domain" description="Spore germination GerAC-like C-terminal" evidence="8">
    <location>
        <begin position="217"/>
        <end position="374"/>
    </location>
</feature>
<proteinExistence type="inferred from homology"/>
<evidence type="ECO:0000256" key="4">
    <source>
        <dbReference type="ARBA" id="ARBA00022729"/>
    </source>
</evidence>
<keyword evidence="3" id="KW-0309">Germination</keyword>
<dbReference type="EMBL" id="VNJJ01000003">
    <property type="protein sequence ID" value="TVY01926.1"/>
    <property type="molecule type" value="Genomic_DNA"/>
</dbReference>
<name>A0A559JPV8_9BACL</name>
<evidence type="ECO:0000259" key="9">
    <source>
        <dbReference type="Pfam" id="PF25198"/>
    </source>
</evidence>
<organism evidence="10 11">
    <name type="scientific">Cohnella terricola</name>
    <dbReference type="NCBI Taxonomy" id="1289167"/>
    <lineage>
        <taxon>Bacteria</taxon>
        <taxon>Bacillati</taxon>
        <taxon>Bacillota</taxon>
        <taxon>Bacilli</taxon>
        <taxon>Bacillales</taxon>
        <taxon>Paenibacillaceae</taxon>
        <taxon>Cohnella</taxon>
    </lineage>
</organism>
<evidence type="ECO:0000256" key="7">
    <source>
        <dbReference type="ARBA" id="ARBA00023288"/>
    </source>
</evidence>
<protein>
    <submittedName>
        <fullName evidence="10">Ger(X)C family spore germination protein</fullName>
    </submittedName>
</protein>
<accession>A0A559JPV8</accession>
<feature type="domain" description="Spore germination protein N-terminal" evidence="9">
    <location>
        <begin position="22"/>
        <end position="197"/>
    </location>
</feature>
<keyword evidence="6" id="KW-0564">Palmitate</keyword>
<dbReference type="InterPro" id="IPR008844">
    <property type="entry name" value="Spore_GerAC-like"/>
</dbReference>
<keyword evidence="7" id="KW-0449">Lipoprotein</keyword>
<comment type="subcellular location">
    <subcellularLocation>
        <location evidence="1">Membrane</location>
        <topology evidence="1">Lipid-anchor</topology>
    </subcellularLocation>
</comment>
<keyword evidence="11" id="KW-1185">Reference proteome</keyword>
<evidence type="ECO:0000256" key="1">
    <source>
        <dbReference type="ARBA" id="ARBA00004635"/>
    </source>
</evidence>
<dbReference type="GO" id="GO:0016020">
    <property type="term" value="C:membrane"/>
    <property type="evidence" value="ECO:0007669"/>
    <property type="project" value="UniProtKB-SubCell"/>
</dbReference>
<evidence type="ECO:0000256" key="3">
    <source>
        <dbReference type="ARBA" id="ARBA00022544"/>
    </source>
</evidence>
<dbReference type="RefSeq" id="WP_144699311.1">
    <property type="nucleotide sequence ID" value="NZ_VNJJ01000003.1"/>
</dbReference>
<evidence type="ECO:0000313" key="11">
    <source>
        <dbReference type="Proteomes" id="UP000316330"/>
    </source>
</evidence>